<accession>A0A937K0S5</accession>
<name>A0A937K0S5_9BACT</name>
<sequence>MNFLENKTELKNLLKKLDGKEKPEFGLMTPQHMIEHLALSVKFSNGKSPQKLVLQTEMAEKIKLYITQTENEMKPGFKTPILPTDKLLDLNFENIEEAINNLFTEIKDFEQFKKKYPNAKPINPVMGEMQWGDWAIFHNKHIRHHLKQFKLIE</sequence>
<dbReference type="Proteomes" id="UP000659388">
    <property type="component" value="Unassembled WGS sequence"/>
</dbReference>
<dbReference type="Pfam" id="PF07606">
    <property type="entry name" value="DUF1569"/>
    <property type="match status" value="1"/>
</dbReference>
<evidence type="ECO:0000313" key="1">
    <source>
        <dbReference type="EMBL" id="MBL3658643.1"/>
    </source>
</evidence>
<organism evidence="1 2">
    <name type="scientific">Fulvivirga sediminis</name>
    <dbReference type="NCBI Taxonomy" id="2803949"/>
    <lineage>
        <taxon>Bacteria</taxon>
        <taxon>Pseudomonadati</taxon>
        <taxon>Bacteroidota</taxon>
        <taxon>Cytophagia</taxon>
        <taxon>Cytophagales</taxon>
        <taxon>Fulvivirgaceae</taxon>
        <taxon>Fulvivirga</taxon>
    </lineage>
</organism>
<dbReference type="AlphaFoldDB" id="A0A937K0S5"/>
<evidence type="ECO:0000313" key="2">
    <source>
        <dbReference type="Proteomes" id="UP000659388"/>
    </source>
</evidence>
<dbReference type="EMBL" id="JAESIY010000014">
    <property type="protein sequence ID" value="MBL3658643.1"/>
    <property type="molecule type" value="Genomic_DNA"/>
</dbReference>
<dbReference type="RefSeq" id="WP_202246434.1">
    <property type="nucleotide sequence ID" value="NZ_JAESIY010000014.1"/>
</dbReference>
<comment type="caution">
    <text evidence="1">The sequence shown here is derived from an EMBL/GenBank/DDBJ whole genome shotgun (WGS) entry which is preliminary data.</text>
</comment>
<keyword evidence="2" id="KW-1185">Reference proteome</keyword>
<reference evidence="1" key="1">
    <citation type="submission" date="2021-01" db="EMBL/GenBank/DDBJ databases">
        <title>Fulvivirga kasyanovii gen. nov., sp nov., a novel member of the phylum Bacteroidetes isolated from seawater in a mussel farm.</title>
        <authorList>
            <person name="Zhao L.-H."/>
            <person name="Wang Z.-J."/>
        </authorList>
    </citation>
    <scope>NUCLEOTIDE SEQUENCE</scope>
    <source>
        <strain evidence="1">2943</strain>
    </source>
</reference>
<protein>
    <submittedName>
        <fullName evidence="1">DUF1569 domain-containing protein</fullName>
    </submittedName>
</protein>
<dbReference type="InterPro" id="IPR034660">
    <property type="entry name" value="DinB/YfiT-like"/>
</dbReference>
<gene>
    <name evidence="1" type="ORF">JL102_21005</name>
</gene>
<proteinExistence type="predicted"/>
<dbReference type="Gene3D" id="1.20.120.450">
    <property type="entry name" value="dinb family like domain"/>
    <property type="match status" value="1"/>
</dbReference>
<dbReference type="InterPro" id="IPR011463">
    <property type="entry name" value="DUF1569"/>
</dbReference>